<dbReference type="Proteomes" id="UP000050277">
    <property type="component" value="Unassembled WGS sequence"/>
</dbReference>
<comment type="caution">
    <text evidence="2">The sequence shown here is derived from an EMBL/GenBank/DDBJ whole genome shotgun (WGS) entry which is preliminary data.</text>
</comment>
<dbReference type="InterPro" id="IPR016181">
    <property type="entry name" value="Acyl_CoA_acyltransferase"/>
</dbReference>
<dbReference type="Pfam" id="PF13302">
    <property type="entry name" value="Acetyltransf_3"/>
    <property type="match status" value="1"/>
</dbReference>
<dbReference type="PANTHER" id="PTHR43415:SF3">
    <property type="entry name" value="GNAT-FAMILY ACETYLTRANSFERASE"/>
    <property type="match status" value="1"/>
</dbReference>
<accession>A0A0P6YER1</accession>
<dbReference type="GO" id="GO:0016747">
    <property type="term" value="F:acyltransferase activity, transferring groups other than amino-acyl groups"/>
    <property type="evidence" value="ECO:0007669"/>
    <property type="project" value="InterPro"/>
</dbReference>
<dbReference type="PANTHER" id="PTHR43415">
    <property type="entry name" value="SPERMIDINE N(1)-ACETYLTRANSFERASE"/>
    <property type="match status" value="1"/>
</dbReference>
<evidence type="ECO:0000259" key="1">
    <source>
        <dbReference type="PROSITE" id="PS51186"/>
    </source>
</evidence>
<keyword evidence="2" id="KW-0808">Transferase</keyword>
<dbReference type="EMBL" id="LGKP01000011">
    <property type="protein sequence ID" value="KPL90659.1"/>
    <property type="molecule type" value="Genomic_DNA"/>
</dbReference>
<dbReference type="SUPFAM" id="SSF55729">
    <property type="entry name" value="Acyl-CoA N-acyltransferases (Nat)"/>
    <property type="match status" value="1"/>
</dbReference>
<dbReference type="AlphaFoldDB" id="A0A0P6YER1"/>
<proteinExistence type="predicted"/>
<evidence type="ECO:0000313" key="3">
    <source>
        <dbReference type="Proteomes" id="UP000050277"/>
    </source>
</evidence>
<dbReference type="PROSITE" id="PS51186">
    <property type="entry name" value="GNAT"/>
    <property type="match status" value="1"/>
</dbReference>
<name>A0A0P6YER1_9CHLR</name>
<gene>
    <name evidence="2" type="ORF">SE18_06245</name>
</gene>
<dbReference type="InterPro" id="IPR000182">
    <property type="entry name" value="GNAT_dom"/>
</dbReference>
<dbReference type="RefSeq" id="WP_054533569.1">
    <property type="nucleotide sequence ID" value="NZ_LGKP01000011.1"/>
</dbReference>
<dbReference type="STRING" id="70996.SE18_06245"/>
<dbReference type="OrthoDB" id="9795206at2"/>
<feature type="domain" description="N-acetyltransferase" evidence="1">
    <location>
        <begin position="16"/>
        <end position="181"/>
    </location>
</feature>
<protein>
    <submittedName>
        <fullName evidence="2">GCN5 family acetyltransferase</fullName>
    </submittedName>
</protein>
<sequence length="198" mass="22515">MSSENPVYPVVTGQQIYFATLRHEHVPLYVRWFSDLGMTANLGAIGFAATLEDEEAWYQQASKQNAERITFAIHIKETHQPIGNISLFEINHRRQSAALGILIGESSQRSKGYGTEAVRLMAEYGFFFLNLYNIKLWYYGYNTRAGRAYERAGFREAGRVRGAIPLGNQRYDEILMDIVRDDVDLRTMSMLVPGANHG</sequence>
<evidence type="ECO:0000313" key="2">
    <source>
        <dbReference type="EMBL" id="KPL90659.1"/>
    </source>
</evidence>
<keyword evidence="3" id="KW-1185">Reference proteome</keyword>
<dbReference type="Gene3D" id="3.40.630.30">
    <property type="match status" value="1"/>
</dbReference>
<organism evidence="2 3">
    <name type="scientific">Herpetosiphon geysericola</name>
    <dbReference type="NCBI Taxonomy" id="70996"/>
    <lineage>
        <taxon>Bacteria</taxon>
        <taxon>Bacillati</taxon>
        <taxon>Chloroflexota</taxon>
        <taxon>Chloroflexia</taxon>
        <taxon>Herpetosiphonales</taxon>
        <taxon>Herpetosiphonaceae</taxon>
        <taxon>Herpetosiphon</taxon>
    </lineage>
</organism>
<reference evidence="2 3" key="1">
    <citation type="submission" date="2015-07" db="EMBL/GenBank/DDBJ databases">
        <title>Whole genome sequence of Herpetosiphon geysericola DSM 7119.</title>
        <authorList>
            <person name="Hemp J."/>
            <person name="Ward L.M."/>
            <person name="Pace L.A."/>
            <person name="Fischer W.W."/>
        </authorList>
    </citation>
    <scope>NUCLEOTIDE SEQUENCE [LARGE SCALE GENOMIC DNA]</scope>
    <source>
        <strain evidence="2 3">DSM 7119</strain>
    </source>
</reference>